<dbReference type="EC" id="7.-.-.-" evidence="1"/>
<keyword evidence="1" id="KW-0812">Transmembrane</keyword>
<dbReference type="GO" id="GO:0022900">
    <property type="term" value="P:electron transport chain"/>
    <property type="evidence" value="ECO:0007669"/>
    <property type="project" value="UniProtKB-UniRule"/>
</dbReference>
<keyword evidence="1" id="KW-0813">Transport</keyword>
<comment type="similarity">
    <text evidence="1">Belongs to the NqrB/RnfD family.</text>
</comment>
<dbReference type="NCBIfam" id="TIGR01946">
    <property type="entry name" value="rnfD"/>
    <property type="match status" value="1"/>
</dbReference>
<protein>
    <recommendedName>
        <fullName evidence="1">Ion-translocating oxidoreductase complex subunit D</fullName>
        <ecNumber evidence="1">7.-.-.-</ecNumber>
    </recommendedName>
    <alternativeName>
        <fullName evidence="1">Rnf electron transport complex subunit D</fullName>
    </alternativeName>
</protein>
<feature type="transmembrane region" description="Helical" evidence="1">
    <location>
        <begin position="264"/>
        <end position="284"/>
    </location>
</feature>
<comment type="subunit">
    <text evidence="1">The complex is composed of six subunits: RnfA, RnfB, RnfC, RnfD, RnfE and RnfG.</text>
</comment>
<dbReference type="InterPro" id="IPR004338">
    <property type="entry name" value="NqrB/RnfD"/>
</dbReference>
<dbReference type="EMBL" id="CP025120">
    <property type="protein sequence ID" value="AUD78522.1"/>
    <property type="molecule type" value="Genomic_DNA"/>
</dbReference>
<dbReference type="InterPro" id="IPR011303">
    <property type="entry name" value="RnfD_bac"/>
</dbReference>
<comment type="cofactor">
    <cofactor evidence="1">
        <name>FMN</name>
        <dbReference type="ChEBI" id="CHEBI:58210"/>
    </cofactor>
</comment>
<feature type="transmembrane region" description="Helical" evidence="1">
    <location>
        <begin position="320"/>
        <end position="339"/>
    </location>
</feature>
<feature type="transmembrane region" description="Helical" evidence="1">
    <location>
        <begin position="20"/>
        <end position="47"/>
    </location>
</feature>
<name>A0A2K9ALK7_9GAMM</name>
<keyword evidence="1" id="KW-0249">Electron transport</keyword>
<keyword evidence="1" id="KW-0472">Membrane</keyword>
<dbReference type="AlphaFoldDB" id="A0A2K9ALK7"/>
<dbReference type="PANTHER" id="PTHR30578:SF0">
    <property type="entry name" value="ION-TRANSLOCATING OXIDOREDUCTASE COMPLEX SUBUNIT D"/>
    <property type="match status" value="1"/>
</dbReference>
<evidence type="ECO:0000313" key="2">
    <source>
        <dbReference type="EMBL" id="AUD78522.1"/>
    </source>
</evidence>
<sequence length="358" mass="38651">MSLISSPFAKKPTSVTELMLWVVFATLPGLFALVYFFGFGVIINLILACTTALGTEALILKVRQRPVLPILFDGSAFVTAWLLALALPPLLPWWMTVVGVAFATVFAKHVYGGLGNNLFNPAMVGYVLLLISFPLEMTSWLPPAELAQNPVGFIDALSYIFTGTSMGGEPITAARLGVDGFTMATPLDHVKTELAQGYRLAEIETHAVISGLSGSGWQWVNIGFLAGGLFLMFRKVIGWQIPAGVLLGMVTMSFVLFAGNSDHFLSPSFHLFAGATMLGAFFIATDPVTASTTPKGRWIFGLGIGVITVIIRTFGGYPDAIAFAVLLMNMTVPMLDYYTKPKVYGHKVKRQQGDTDAH</sequence>
<keyword evidence="1" id="KW-0288">FMN</keyword>
<dbReference type="KEGG" id="kpd:CW740_04340"/>
<keyword evidence="1" id="KW-0597">Phosphoprotein</keyword>
<evidence type="ECO:0000313" key="3">
    <source>
        <dbReference type="Proteomes" id="UP000232693"/>
    </source>
</evidence>
<feature type="transmembrane region" description="Helical" evidence="1">
    <location>
        <begin position="240"/>
        <end position="258"/>
    </location>
</feature>
<organism evidence="2 3">
    <name type="scientific">Kangiella profundi</name>
    <dbReference type="NCBI Taxonomy" id="1561924"/>
    <lineage>
        <taxon>Bacteria</taxon>
        <taxon>Pseudomonadati</taxon>
        <taxon>Pseudomonadota</taxon>
        <taxon>Gammaproteobacteria</taxon>
        <taxon>Kangiellales</taxon>
        <taxon>Kangiellaceae</taxon>
        <taxon>Kangiella</taxon>
    </lineage>
</organism>
<dbReference type="Pfam" id="PF03116">
    <property type="entry name" value="NQR2_RnfD_RnfE"/>
    <property type="match status" value="1"/>
</dbReference>
<feature type="transmembrane region" description="Helical" evidence="1">
    <location>
        <begin position="118"/>
        <end position="135"/>
    </location>
</feature>
<keyword evidence="1" id="KW-0285">Flavoprotein</keyword>
<dbReference type="PANTHER" id="PTHR30578">
    <property type="entry name" value="ELECTRON TRANSPORT COMPLEX PROTEIN RNFD"/>
    <property type="match status" value="1"/>
</dbReference>
<feature type="transmembrane region" description="Helical" evidence="1">
    <location>
        <begin position="296"/>
        <end position="314"/>
    </location>
</feature>
<keyword evidence="1" id="KW-0997">Cell inner membrane</keyword>
<evidence type="ECO:0000256" key="1">
    <source>
        <dbReference type="HAMAP-Rule" id="MF_00462"/>
    </source>
</evidence>
<dbReference type="RefSeq" id="WP_106646390.1">
    <property type="nucleotide sequence ID" value="NZ_BMGO01000002.1"/>
</dbReference>
<proteinExistence type="inferred from homology"/>
<keyword evidence="1" id="KW-1133">Transmembrane helix</keyword>
<keyword evidence="3" id="KW-1185">Reference proteome</keyword>
<accession>A0A2K9ALK7</accession>
<comment type="subcellular location">
    <subcellularLocation>
        <location evidence="1">Cell inner membrane</location>
        <topology evidence="1">Multi-pass membrane protein</topology>
    </subcellularLocation>
</comment>
<dbReference type="NCBIfam" id="NF002011">
    <property type="entry name" value="PRK00816.1"/>
    <property type="match status" value="1"/>
</dbReference>
<keyword evidence="1" id="KW-1278">Translocase</keyword>
<feature type="transmembrane region" description="Helical" evidence="1">
    <location>
        <begin position="216"/>
        <end position="233"/>
    </location>
</feature>
<keyword evidence="1" id="KW-1003">Cell membrane</keyword>
<feature type="modified residue" description="FMN phosphoryl threonine" evidence="1">
    <location>
        <position position="185"/>
    </location>
</feature>
<dbReference type="OrthoDB" id="9776359at2"/>
<reference evidence="2 3" key="1">
    <citation type="submission" date="2017-12" db="EMBL/GenBank/DDBJ databases">
        <title>Kangiella profundi FT102 completed genome.</title>
        <authorList>
            <person name="Xu J."/>
            <person name="Wang J."/>
            <person name="Lu Y."/>
        </authorList>
    </citation>
    <scope>NUCLEOTIDE SEQUENCE [LARGE SCALE GENOMIC DNA]</scope>
    <source>
        <strain evidence="2 3">FT102</strain>
    </source>
</reference>
<dbReference type="Proteomes" id="UP000232693">
    <property type="component" value="Chromosome"/>
</dbReference>
<dbReference type="GO" id="GO:0005886">
    <property type="term" value="C:plasma membrane"/>
    <property type="evidence" value="ECO:0007669"/>
    <property type="project" value="UniProtKB-SubCell"/>
</dbReference>
<gene>
    <name evidence="1" type="primary">rnfD</name>
    <name evidence="2" type="ORF">CW740_04340</name>
</gene>
<dbReference type="GO" id="GO:0055085">
    <property type="term" value="P:transmembrane transport"/>
    <property type="evidence" value="ECO:0007669"/>
    <property type="project" value="InterPro"/>
</dbReference>
<dbReference type="HAMAP" id="MF_00462">
    <property type="entry name" value="RsxD_RnfD"/>
    <property type="match status" value="1"/>
</dbReference>
<comment type="function">
    <text evidence="1">Part of a membrane-bound complex that couples electron transfer with translocation of ions across the membrane.</text>
</comment>